<dbReference type="GO" id="GO:0005769">
    <property type="term" value="C:early endosome"/>
    <property type="evidence" value="ECO:0007669"/>
    <property type="project" value="TreeGrafter"/>
</dbReference>
<dbReference type="GO" id="GO:0005506">
    <property type="term" value="F:iron ion binding"/>
    <property type="evidence" value="ECO:0007669"/>
    <property type="project" value="InterPro"/>
</dbReference>
<dbReference type="GO" id="GO:0004497">
    <property type="term" value="F:monooxygenase activity"/>
    <property type="evidence" value="ECO:0007669"/>
    <property type="project" value="InterPro"/>
</dbReference>
<reference evidence="2" key="1">
    <citation type="submission" date="2017-05" db="UniProtKB">
        <authorList>
            <consortium name="EnsemblMetazoa"/>
        </authorList>
    </citation>
    <scope>IDENTIFICATION</scope>
</reference>
<dbReference type="AlphaFoldDB" id="A0A1X7T902"/>
<dbReference type="Pfam" id="PF21636">
    <property type="entry name" value="PPP1R21_C"/>
    <property type="match status" value="1"/>
</dbReference>
<dbReference type="InterPro" id="IPR036396">
    <property type="entry name" value="Cyt_P450_sf"/>
</dbReference>
<name>A0A1X7T902_AMPQE</name>
<dbReference type="InterPro" id="IPR040024">
    <property type="entry name" value="PPP1R21"/>
</dbReference>
<dbReference type="Gene3D" id="1.10.630.10">
    <property type="entry name" value="Cytochrome P450"/>
    <property type="match status" value="1"/>
</dbReference>
<sequence>MNQVRKNIKLGSGLVFEKDEEWKRVRRIVSPTFSIKKLKQMMSLVERNCNILKTVFDGISNTGQSEGSMDPELRKHFTTRISQLNSELQHSNGKLIFLVSQCSTLSKQLYQAVALKTNLSHELETARESIHQLQDQMTTLSSGYEGQLSAMSDHLCELRDKLAKTEEGFENPKKGRRKMK</sequence>
<dbReference type="STRING" id="400682.A0A1X7T902"/>
<dbReference type="EnsemblMetazoa" id="Aqu2.1.10757_001">
    <property type="protein sequence ID" value="Aqu2.1.10757_001"/>
    <property type="gene ID" value="Aqu2.1.10757"/>
</dbReference>
<evidence type="ECO:0000313" key="2">
    <source>
        <dbReference type="EnsemblMetazoa" id="Aqu2.1.10757_001"/>
    </source>
</evidence>
<feature type="domain" description="Protein phosphatase 1 regulatory subunit 21 C-terminal" evidence="1">
    <location>
        <begin position="62"/>
        <end position="173"/>
    </location>
</feature>
<organism evidence="2">
    <name type="scientific">Amphimedon queenslandica</name>
    <name type="common">Sponge</name>
    <dbReference type="NCBI Taxonomy" id="400682"/>
    <lineage>
        <taxon>Eukaryota</taxon>
        <taxon>Metazoa</taxon>
        <taxon>Porifera</taxon>
        <taxon>Demospongiae</taxon>
        <taxon>Heteroscleromorpha</taxon>
        <taxon>Haplosclerida</taxon>
        <taxon>Niphatidae</taxon>
        <taxon>Amphimedon</taxon>
    </lineage>
</organism>
<dbReference type="InterPro" id="IPR049372">
    <property type="entry name" value="PPP1R21_C"/>
</dbReference>
<dbReference type="InParanoid" id="A0A1X7T902"/>
<accession>A0A1X7T902</accession>
<dbReference type="SUPFAM" id="SSF48264">
    <property type="entry name" value="Cytochrome P450"/>
    <property type="match status" value="1"/>
</dbReference>
<dbReference type="GO" id="GO:0016020">
    <property type="term" value="C:membrane"/>
    <property type="evidence" value="ECO:0007669"/>
    <property type="project" value="TreeGrafter"/>
</dbReference>
<dbReference type="GO" id="GO:0020037">
    <property type="term" value="F:heme binding"/>
    <property type="evidence" value="ECO:0007669"/>
    <property type="project" value="InterPro"/>
</dbReference>
<dbReference type="PANTHER" id="PTHR21448">
    <property type="entry name" value="SMOOTH MUSCLE MYOSIN HEAVY CHAIN-RELATED"/>
    <property type="match status" value="1"/>
</dbReference>
<evidence type="ECO:0000259" key="1">
    <source>
        <dbReference type="Pfam" id="PF21636"/>
    </source>
</evidence>
<proteinExistence type="predicted"/>
<dbReference type="GO" id="GO:0016705">
    <property type="term" value="F:oxidoreductase activity, acting on paired donors, with incorporation or reduction of molecular oxygen"/>
    <property type="evidence" value="ECO:0007669"/>
    <property type="project" value="InterPro"/>
</dbReference>
<dbReference type="PANTHER" id="PTHR21448:SF0">
    <property type="entry name" value="PROTEIN PHOSPHATASE 1 REGULATORY SUBUNIT 21"/>
    <property type="match status" value="1"/>
</dbReference>
<protein>
    <recommendedName>
        <fullName evidence="1">Protein phosphatase 1 regulatory subunit 21 C-terminal domain-containing protein</fullName>
    </recommendedName>
</protein>
<dbReference type="OrthoDB" id="5566667at2759"/>